<dbReference type="AlphaFoldDB" id="A0A1G7Q2D7"/>
<dbReference type="InterPro" id="IPR006175">
    <property type="entry name" value="YjgF/YER057c/UK114"/>
</dbReference>
<protein>
    <submittedName>
        <fullName evidence="2">2-iminobutanoate/2-iminopropanoate deaminase</fullName>
    </submittedName>
</protein>
<dbReference type="Gene3D" id="3.30.1330.40">
    <property type="entry name" value="RutC-like"/>
    <property type="match status" value="1"/>
</dbReference>
<organism evidence="2 3">
    <name type="scientific">Dyadobacter soli</name>
    <dbReference type="NCBI Taxonomy" id="659014"/>
    <lineage>
        <taxon>Bacteria</taxon>
        <taxon>Pseudomonadati</taxon>
        <taxon>Bacteroidota</taxon>
        <taxon>Cytophagia</taxon>
        <taxon>Cytophagales</taxon>
        <taxon>Spirosomataceae</taxon>
        <taxon>Dyadobacter</taxon>
    </lineage>
</organism>
<dbReference type="SUPFAM" id="SSF55298">
    <property type="entry name" value="YjgF-like"/>
    <property type="match status" value="1"/>
</dbReference>
<dbReference type="Pfam" id="PF01042">
    <property type="entry name" value="Ribonuc_L-PSP"/>
    <property type="match status" value="1"/>
</dbReference>
<dbReference type="PANTHER" id="PTHR11803:SF39">
    <property type="entry name" value="2-IMINOBUTANOATE_2-IMINOPROPANOATE DEAMINASE"/>
    <property type="match status" value="1"/>
</dbReference>
<accession>A0A1G7Q2D7</accession>
<evidence type="ECO:0000313" key="2">
    <source>
        <dbReference type="EMBL" id="SDF92674.1"/>
    </source>
</evidence>
<dbReference type="OrthoDB" id="9803101at2"/>
<evidence type="ECO:0000313" key="3">
    <source>
        <dbReference type="Proteomes" id="UP000198748"/>
    </source>
</evidence>
<keyword evidence="3" id="KW-1185">Reference proteome</keyword>
<dbReference type="InterPro" id="IPR006056">
    <property type="entry name" value="RidA"/>
</dbReference>
<reference evidence="3" key="1">
    <citation type="submission" date="2016-10" db="EMBL/GenBank/DDBJ databases">
        <authorList>
            <person name="Varghese N."/>
            <person name="Submissions S."/>
        </authorList>
    </citation>
    <scope>NUCLEOTIDE SEQUENCE [LARGE SCALE GENOMIC DNA]</scope>
    <source>
        <strain evidence="3">DSM 25329</strain>
    </source>
</reference>
<dbReference type="GO" id="GO:0005829">
    <property type="term" value="C:cytosol"/>
    <property type="evidence" value="ECO:0007669"/>
    <property type="project" value="TreeGrafter"/>
</dbReference>
<gene>
    <name evidence="2" type="ORF">SAMN04487996_113214</name>
</gene>
<dbReference type="Proteomes" id="UP000198748">
    <property type="component" value="Unassembled WGS sequence"/>
</dbReference>
<dbReference type="PANTHER" id="PTHR11803">
    <property type="entry name" value="2-IMINOBUTANOATE/2-IMINOPROPANOATE DEAMINASE RIDA"/>
    <property type="match status" value="1"/>
</dbReference>
<dbReference type="RefSeq" id="WP_090154683.1">
    <property type="nucleotide sequence ID" value="NZ_FNAN01000013.1"/>
</dbReference>
<dbReference type="InterPro" id="IPR035959">
    <property type="entry name" value="RutC-like_sf"/>
</dbReference>
<dbReference type="FunFam" id="3.30.1330.40:FF:000001">
    <property type="entry name" value="L-PSP family endoribonuclease"/>
    <property type="match status" value="1"/>
</dbReference>
<evidence type="ECO:0000256" key="1">
    <source>
        <dbReference type="ARBA" id="ARBA00010552"/>
    </source>
</evidence>
<proteinExistence type="inferred from homology"/>
<dbReference type="EMBL" id="FNAN01000013">
    <property type="protein sequence ID" value="SDF92674.1"/>
    <property type="molecule type" value="Genomic_DNA"/>
</dbReference>
<dbReference type="GO" id="GO:0019239">
    <property type="term" value="F:deaminase activity"/>
    <property type="evidence" value="ECO:0007669"/>
    <property type="project" value="TreeGrafter"/>
</dbReference>
<sequence>MSTIEKASAPAVPISKALVSNGFLFISGQIGSAGGKLVTTSFEDEVKQVFTNIGAILDEHGLTFNHIVSVTVYLTDMRYFDDLNAVYQTYFADRYPTRTCIAVAGLPKQARVELTTMASLELKAS</sequence>
<comment type="similarity">
    <text evidence="1">Belongs to the RutC family.</text>
</comment>
<name>A0A1G7Q2D7_9BACT</name>
<dbReference type="STRING" id="659014.SAMN04487996_113214"/>
<dbReference type="NCBIfam" id="TIGR00004">
    <property type="entry name" value="Rid family detoxifying hydrolase"/>
    <property type="match status" value="1"/>
</dbReference>
<dbReference type="CDD" id="cd00448">
    <property type="entry name" value="YjgF_YER057c_UK114_family"/>
    <property type="match status" value="1"/>
</dbReference>